<organism evidence="1 2">
    <name type="scientific">Pontibacter rugosus</name>
    <dbReference type="NCBI Taxonomy" id="1745966"/>
    <lineage>
        <taxon>Bacteria</taxon>
        <taxon>Pseudomonadati</taxon>
        <taxon>Bacteroidota</taxon>
        <taxon>Cytophagia</taxon>
        <taxon>Cytophagales</taxon>
        <taxon>Hymenobacteraceae</taxon>
        <taxon>Pontibacter</taxon>
    </lineage>
</organism>
<gene>
    <name evidence="1" type="ORF">ACFQ2O_13415</name>
</gene>
<comment type="caution">
    <text evidence="1">The sequence shown here is derived from an EMBL/GenBank/DDBJ whole genome shotgun (WGS) entry which is preliminary data.</text>
</comment>
<proteinExistence type="predicted"/>
<dbReference type="Proteomes" id="UP001597094">
    <property type="component" value="Unassembled WGS sequence"/>
</dbReference>
<protein>
    <submittedName>
        <fullName evidence="1">Uncharacterized protein</fullName>
    </submittedName>
</protein>
<name>A0ABW3SQL5_9BACT</name>
<evidence type="ECO:0000313" key="1">
    <source>
        <dbReference type="EMBL" id="MFD1187209.1"/>
    </source>
</evidence>
<dbReference type="EMBL" id="JBHTLD010000123">
    <property type="protein sequence ID" value="MFD1187209.1"/>
    <property type="molecule type" value="Genomic_DNA"/>
</dbReference>
<accession>A0ABW3SQL5</accession>
<dbReference type="RefSeq" id="WP_377528436.1">
    <property type="nucleotide sequence ID" value="NZ_JBHTLD010000123.1"/>
</dbReference>
<sequence>MLLNFSFIHTQSQYEDVVSRIKQIQSLKSEFNVDAELERLKNLLKRFELAELVALQRDNLIGKLFREV</sequence>
<evidence type="ECO:0000313" key="2">
    <source>
        <dbReference type="Proteomes" id="UP001597094"/>
    </source>
</evidence>
<reference evidence="2" key="1">
    <citation type="journal article" date="2019" name="Int. J. Syst. Evol. Microbiol.">
        <title>The Global Catalogue of Microorganisms (GCM) 10K type strain sequencing project: providing services to taxonomists for standard genome sequencing and annotation.</title>
        <authorList>
            <consortium name="The Broad Institute Genomics Platform"/>
            <consortium name="The Broad Institute Genome Sequencing Center for Infectious Disease"/>
            <person name="Wu L."/>
            <person name="Ma J."/>
        </authorList>
    </citation>
    <scope>NUCLEOTIDE SEQUENCE [LARGE SCALE GENOMIC DNA]</scope>
    <source>
        <strain evidence="2">JCM 31319</strain>
    </source>
</reference>
<keyword evidence="2" id="KW-1185">Reference proteome</keyword>